<organism evidence="1 4">
    <name type="scientific">Adineta ricciae</name>
    <name type="common">Rotifer</name>
    <dbReference type="NCBI Taxonomy" id="249248"/>
    <lineage>
        <taxon>Eukaryota</taxon>
        <taxon>Metazoa</taxon>
        <taxon>Spiralia</taxon>
        <taxon>Gnathifera</taxon>
        <taxon>Rotifera</taxon>
        <taxon>Eurotatoria</taxon>
        <taxon>Bdelloidea</taxon>
        <taxon>Adinetida</taxon>
        <taxon>Adinetidae</taxon>
        <taxon>Adineta</taxon>
    </lineage>
</organism>
<keyword evidence="3" id="KW-1185">Reference proteome</keyword>
<proteinExistence type="predicted"/>
<evidence type="ECO:0000313" key="1">
    <source>
        <dbReference type="EMBL" id="CAF1135470.1"/>
    </source>
</evidence>
<evidence type="ECO:0000313" key="4">
    <source>
        <dbReference type="Proteomes" id="UP000663852"/>
    </source>
</evidence>
<gene>
    <name evidence="1" type="ORF">EDS130_LOCUS21796</name>
    <name evidence="2" type="ORF">XAT740_LOCUS41408</name>
</gene>
<protein>
    <submittedName>
        <fullName evidence="1">Uncharacterized protein</fullName>
    </submittedName>
</protein>
<sequence length="202" mass="23398">MRFWSPFHTSSIDIISDAPNKLIFRAPDRIRLQMTVDHLDFNQNPGTCLTHYNYETRLWECFHSPHTTGQHRLFLWALDTEKDDQWATAVRFDFYIKQKGDIIYFPKTTNTFTILRCQLLKSIDGCLSRESLPTDIVVRVPGVRGVQLQIDEQTLITGKNLKNSIYSLQIPANIPAHVKDLVVMGLCADDTYYSILITYKIE</sequence>
<dbReference type="EMBL" id="CAJNOJ010000111">
    <property type="protein sequence ID" value="CAF1135470.1"/>
    <property type="molecule type" value="Genomic_DNA"/>
</dbReference>
<comment type="caution">
    <text evidence="1">The sequence shown here is derived from an EMBL/GenBank/DDBJ whole genome shotgun (WGS) entry which is preliminary data.</text>
</comment>
<dbReference type="OrthoDB" id="9975611at2759"/>
<dbReference type="Proteomes" id="UP000663828">
    <property type="component" value="Unassembled WGS sequence"/>
</dbReference>
<dbReference type="Proteomes" id="UP000663852">
    <property type="component" value="Unassembled WGS sequence"/>
</dbReference>
<dbReference type="AlphaFoldDB" id="A0A814RKS5"/>
<evidence type="ECO:0000313" key="2">
    <source>
        <dbReference type="EMBL" id="CAF1530215.1"/>
    </source>
</evidence>
<dbReference type="EMBL" id="CAJNOR010004840">
    <property type="protein sequence ID" value="CAF1530215.1"/>
    <property type="molecule type" value="Genomic_DNA"/>
</dbReference>
<name>A0A814RKS5_ADIRI</name>
<evidence type="ECO:0000313" key="3">
    <source>
        <dbReference type="Proteomes" id="UP000663828"/>
    </source>
</evidence>
<accession>A0A814RKS5</accession>
<reference evidence="1" key="1">
    <citation type="submission" date="2021-02" db="EMBL/GenBank/DDBJ databases">
        <authorList>
            <person name="Nowell W R."/>
        </authorList>
    </citation>
    <scope>NUCLEOTIDE SEQUENCE</scope>
</reference>